<evidence type="ECO:0000256" key="6">
    <source>
        <dbReference type="ARBA" id="ARBA00022448"/>
    </source>
</evidence>
<evidence type="ECO:0000256" key="18">
    <source>
        <dbReference type="RuleBase" id="RU003403"/>
    </source>
</evidence>
<feature type="transmembrane region" description="Helical" evidence="18">
    <location>
        <begin position="279"/>
        <end position="300"/>
    </location>
</feature>
<evidence type="ECO:0000256" key="7">
    <source>
        <dbReference type="ARBA" id="ARBA00022660"/>
    </source>
</evidence>
<evidence type="ECO:0000256" key="8">
    <source>
        <dbReference type="ARBA" id="ARBA00022692"/>
    </source>
</evidence>
<keyword evidence="11 18" id="KW-0249">Electron transport</keyword>
<evidence type="ECO:0000256" key="12">
    <source>
        <dbReference type="ARBA" id="ARBA00022989"/>
    </source>
</evidence>
<keyword evidence="10 18" id="KW-1278">Translocase</keyword>
<comment type="function">
    <text evidence="18">Core subunit of the mitochondrial membrane respiratory chain NADH dehydrogenase (Complex I) which catalyzes electron transfer from NADH through the respiratory chain, using ubiquinone as an electron acceptor. Essential for the catalytic activity and assembly of complex I.</text>
</comment>
<keyword evidence="12 18" id="KW-1133">Transmembrane helix</keyword>
<dbReference type="PRINTS" id="PR01436">
    <property type="entry name" value="NADHDHGNASE2"/>
</dbReference>
<feature type="transmembrane region" description="Helical" evidence="18">
    <location>
        <begin position="42"/>
        <end position="62"/>
    </location>
</feature>
<dbReference type="Pfam" id="PF00361">
    <property type="entry name" value="Proton_antipo_M"/>
    <property type="match status" value="1"/>
</dbReference>
<dbReference type="GO" id="GO:0008137">
    <property type="term" value="F:NADH dehydrogenase (ubiquinone) activity"/>
    <property type="evidence" value="ECO:0007669"/>
    <property type="project" value="UniProtKB-EC"/>
</dbReference>
<protein>
    <recommendedName>
        <fullName evidence="5 18">NADH-ubiquinone oxidoreductase chain 2</fullName>
        <ecNumber evidence="4 18">7.1.1.2</ecNumber>
    </recommendedName>
</protein>
<evidence type="ECO:0000256" key="13">
    <source>
        <dbReference type="ARBA" id="ARBA00023027"/>
    </source>
</evidence>
<evidence type="ECO:0000256" key="11">
    <source>
        <dbReference type="ARBA" id="ARBA00022982"/>
    </source>
</evidence>
<evidence type="ECO:0000256" key="9">
    <source>
        <dbReference type="ARBA" id="ARBA00022792"/>
    </source>
</evidence>
<feature type="transmembrane region" description="Helical" evidence="18">
    <location>
        <begin position="327"/>
        <end position="349"/>
    </location>
</feature>
<feature type="transmembrane region" description="Helical" evidence="18">
    <location>
        <begin position="132"/>
        <end position="151"/>
    </location>
</feature>
<dbReference type="PANTHER" id="PTHR46552:SF1">
    <property type="entry name" value="NADH-UBIQUINONE OXIDOREDUCTASE CHAIN 2"/>
    <property type="match status" value="1"/>
</dbReference>
<keyword evidence="16 18" id="KW-0472">Membrane</keyword>
<feature type="transmembrane region" description="Helical" evidence="18">
    <location>
        <begin position="74"/>
        <end position="94"/>
    </location>
</feature>
<gene>
    <name evidence="20" type="primary">ND2</name>
</gene>
<evidence type="ECO:0000256" key="14">
    <source>
        <dbReference type="ARBA" id="ARBA00023075"/>
    </source>
</evidence>
<name>A0A2Z5UXY8_9EUCA</name>
<reference evidence="20" key="1">
    <citation type="journal article" date="2017" name="Genetica">
        <title>Molecular phylogeny of ten intertidal hermit crabs of the genus Pagurus inferred from multiple mitochondrial genes, with special emphasis on the evolutionary relationship of Pagurus lanuginosus and Pagurus maculosus.</title>
        <authorList>
            <person name="Sultana Z."/>
            <person name="Asakura A."/>
            <person name="Kinjo S."/>
            <person name="Nozawa M."/>
            <person name="Nakano T."/>
            <person name="Ikeo K."/>
        </authorList>
    </citation>
    <scope>NUCLEOTIDE SEQUENCE</scope>
</reference>
<feature type="transmembrane region" description="Helical" evidence="18">
    <location>
        <begin position="100"/>
        <end position="120"/>
    </location>
</feature>
<feature type="domain" description="NADH:quinone oxidoreductase/Mrp antiporter transmembrane" evidence="19">
    <location>
        <begin position="38"/>
        <end position="293"/>
    </location>
</feature>
<comment type="function">
    <text evidence="1">Core subunit of the mitochondrial membrane respiratory chain NADH dehydrogenase (Complex I) that is believed to belong to the minimal assembly required for catalysis. Complex I functions in the transfer of electrons from NADH to the respiratory chain. The immediate electron acceptor for the enzyme is believed to be ubiquinone.</text>
</comment>
<proteinExistence type="inferred from homology"/>
<evidence type="ECO:0000256" key="2">
    <source>
        <dbReference type="ARBA" id="ARBA00004448"/>
    </source>
</evidence>
<dbReference type="EC" id="7.1.1.2" evidence="4 18"/>
<organism evidence="20">
    <name type="scientific">Pagurus brachiomastus</name>
    <dbReference type="NCBI Taxonomy" id="1136369"/>
    <lineage>
        <taxon>Eukaryota</taxon>
        <taxon>Metazoa</taxon>
        <taxon>Ecdysozoa</taxon>
        <taxon>Arthropoda</taxon>
        <taxon>Crustacea</taxon>
        <taxon>Multicrustacea</taxon>
        <taxon>Malacostraca</taxon>
        <taxon>Eumalacostraca</taxon>
        <taxon>Eucarida</taxon>
        <taxon>Decapoda</taxon>
        <taxon>Pleocyemata</taxon>
        <taxon>Anomura</taxon>
        <taxon>Paguroidea</taxon>
        <taxon>Paguridae</taxon>
        <taxon>Pagurus</taxon>
    </lineage>
</organism>
<evidence type="ECO:0000256" key="17">
    <source>
        <dbReference type="ARBA" id="ARBA00049551"/>
    </source>
</evidence>
<comment type="similarity">
    <text evidence="3 18">Belongs to the complex I subunit 2 family.</text>
</comment>
<keyword evidence="6" id="KW-0813">Transport</keyword>
<keyword evidence="8 18" id="KW-0812">Transmembrane</keyword>
<evidence type="ECO:0000256" key="15">
    <source>
        <dbReference type="ARBA" id="ARBA00023128"/>
    </source>
</evidence>
<comment type="catalytic activity">
    <reaction evidence="17 18">
        <text>a ubiquinone + NADH + 5 H(+)(in) = a ubiquinol + NAD(+) + 4 H(+)(out)</text>
        <dbReference type="Rhea" id="RHEA:29091"/>
        <dbReference type="Rhea" id="RHEA-COMP:9565"/>
        <dbReference type="Rhea" id="RHEA-COMP:9566"/>
        <dbReference type="ChEBI" id="CHEBI:15378"/>
        <dbReference type="ChEBI" id="CHEBI:16389"/>
        <dbReference type="ChEBI" id="CHEBI:17976"/>
        <dbReference type="ChEBI" id="CHEBI:57540"/>
        <dbReference type="ChEBI" id="CHEBI:57945"/>
        <dbReference type="EC" id="7.1.1.2"/>
    </reaction>
</comment>
<evidence type="ECO:0000256" key="16">
    <source>
        <dbReference type="ARBA" id="ARBA00023136"/>
    </source>
</evidence>
<comment type="subcellular location">
    <subcellularLocation>
        <location evidence="2 18">Mitochondrion inner membrane</location>
        <topology evidence="2 18">Multi-pass membrane protein</topology>
    </subcellularLocation>
</comment>
<dbReference type="InterPro" id="IPR003917">
    <property type="entry name" value="NADH_UbQ_OxRdtase_chain2"/>
</dbReference>
<dbReference type="PANTHER" id="PTHR46552">
    <property type="entry name" value="NADH-UBIQUINONE OXIDOREDUCTASE CHAIN 2"/>
    <property type="match status" value="1"/>
</dbReference>
<keyword evidence="7 18" id="KW-0679">Respiratory chain</keyword>
<dbReference type="EMBL" id="LC222530">
    <property type="protein sequence ID" value="BBB16240.1"/>
    <property type="molecule type" value="Genomic_DNA"/>
</dbReference>
<feature type="transmembrane region" description="Helical" evidence="18">
    <location>
        <begin position="197"/>
        <end position="225"/>
    </location>
</feature>
<dbReference type="InterPro" id="IPR001750">
    <property type="entry name" value="ND/Mrp_TM"/>
</dbReference>
<feature type="transmembrane region" description="Helical" evidence="18">
    <location>
        <begin position="245"/>
        <end position="267"/>
    </location>
</feature>
<feature type="transmembrane region" description="Helical" evidence="18">
    <location>
        <begin position="12"/>
        <end position="36"/>
    </location>
</feature>
<keyword evidence="15 18" id="KW-0496">Mitochondrion</keyword>
<evidence type="ECO:0000256" key="3">
    <source>
        <dbReference type="ARBA" id="ARBA00007012"/>
    </source>
</evidence>
<dbReference type="GO" id="GO:0006120">
    <property type="term" value="P:mitochondrial electron transport, NADH to ubiquinone"/>
    <property type="evidence" value="ECO:0007669"/>
    <property type="project" value="InterPro"/>
</dbReference>
<feature type="transmembrane region" description="Helical" evidence="18">
    <location>
        <begin position="157"/>
        <end position="176"/>
    </location>
</feature>
<evidence type="ECO:0000256" key="5">
    <source>
        <dbReference type="ARBA" id="ARBA00021008"/>
    </source>
</evidence>
<evidence type="ECO:0000256" key="1">
    <source>
        <dbReference type="ARBA" id="ARBA00003257"/>
    </source>
</evidence>
<geneLocation type="mitochondrion" evidence="20"/>
<accession>A0A2Z5UXY8</accession>
<keyword evidence="9 18" id="KW-0999">Mitochondrion inner membrane</keyword>
<evidence type="ECO:0000313" key="20">
    <source>
        <dbReference type="EMBL" id="BBB16240.1"/>
    </source>
</evidence>
<dbReference type="AlphaFoldDB" id="A0A2Z5UXY8"/>
<sequence length="350" mass="39757">MKHSFYSEFNILFNIFLSLSNMMFMFTLSSGVVMAISAPSWFMAWVGLELNLMSFIPIILTMNNRYSSEAALKYFLIQALGSSFIIFSGSLMLMSSNLSFFMILSALLLKLGAAPFHFWFPQIMEGLTWPRLIILMTVQKIAPLSLILLLMPYQQTYTMVVGSAILSAIVGSIMGINQTSLRKIMAFSSINHMAWMLAAAILSETMMFMYFLFYCFISSSVALIFHNHQALYISNLVDKKESSSISNFTMFAALFSLGGLPPFTGFIPKWFIIQELNNFNMFILFTVLLSCALITLYFYLRVAIPFLTFSSPKFKSSLTIYFNRTNLFSTPLIIFMNVFGLMIPSLFMVI</sequence>
<keyword evidence="14 18" id="KW-0830">Ubiquinone</keyword>
<evidence type="ECO:0000256" key="4">
    <source>
        <dbReference type="ARBA" id="ARBA00012944"/>
    </source>
</evidence>
<evidence type="ECO:0000256" key="10">
    <source>
        <dbReference type="ARBA" id="ARBA00022967"/>
    </source>
</evidence>
<dbReference type="InterPro" id="IPR050175">
    <property type="entry name" value="Complex_I_Subunit_2"/>
</dbReference>
<evidence type="ECO:0000259" key="19">
    <source>
        <dbReference type="Pfam" id="PF00361"/>
    </source>
</evidence>
<keyword evidence="13 18" id="KW-0520">NAD</keyword>
<dbReference type="GO" id="GO:0005743">
    <property type="term" value="C:mitochondrial inner membrane"/>
    <property type="evidence" value="ECO:0007669"/>
    <property type="project" value="UniProtKB-SubCell"/>
</dbReference>